<accession>A0A0F9JMN2</accession>
<reference evidence="1" key="1">
    <citation type="journal article" date="2015" name="Nature">
        <title>Complex archaea that bridge the gap between prokaryotes and eukaryotes.</title>
        <authorList>
            <person name="Spang A."/>
            <person name="Saw J.H."/>
            <person name="Jorgensen S.L."/>
            <person name="Zaremba-Niedzwiedzka K."/>
            <person name="Martijn J."/>
            <person name="Lind A.E."/>
            <person name="van Eijk R."/>
            <person name="Schleper C."/>
            <person name="Guy L."/>
            <person name="Ettema T.J."/>
        </authorList>
    </citation>
    <scope>NUCLEOTIDE SEQUENCE</scope>
</reference>
<feature type="non-terminal residue" evidence="1">
    <location>
        <position position="1"/>
    </location>
</feature>
<gene>
    <name evidence="1" type="ORF">LCGC14_1436100</name>
</gene>
<protein>
    <submittedName>
        <fullName evidence="1">Uncharacterized protein</fullName>
    </submittedName>
</protein>
<sequence length="315" mass="35032">CPDGTAGAMICVRAFAVVGMDVELEPIQYDEPAHNELEPAPGQLFVDITPPVHRWREWEEFDPIVLDHHSTARKAVEGLGGVYGDSNQSGASLAYEHVMLPLIMSLPKSSLAAGDWSPYTTWWKEFARMAMLRDTWKEDHEEFEKAQGMMRCLGFHGSKNLIRDCRNGLIDIEGMFGLGKKLHDNAVRKAELLARGAHFETVELGTRTFKFGILNCTDNVVSEACHSLLNDHGCDLAASFFYKEDDGDGRLHVSLRSQQHEKGEGGEVDVSKVAEILEGGGRQSTAGFRLCEARNKSMQDLADMISDAFRSVMRK</sequence>
<proteinExistence type="predicted"/>
<dbReference type="AlphaFoldDB" id="A0A0F9JMN2"/>
<dbReference type="EMBL" id="LAZR01009732">
    <property type="protein sequence ID" value="KKM70893.1"/>
    <property type="molecule type" value="Genomic_DNA"/>
</dbReference>
<dbReference type="InterPro" id="IPR038763">
    <property type="entry name" value="DHH_sf"/>
</dbReference>
<dbReference type="Gene3D" id="3.10.310.30">
    <property type="match status" value="1"/>
</dbReference>
<evidence type="ECO:0000313" key="1">
    <source>
        <dbReference type="EMBL" id="KKM70893.1"/>
    </source>
</evidence>
<dbReference type="SUPFAM" id="SSF64182">
    <property type="entry name" value="DHH phosphoesterases"/>
    <property type="match status" value="1"/>
</dbReference>
<comment type="caution">
    <text evidence="1">The sequence shown here is derived from an EMBL/GenBank/DDBJ whole genome shotgun (WGS) entry which is preliminary data.</text>
</comment>
<name>A0A0F9JMN2_9ZZZZ</name>
<organism evidence="1">
    <name type="scientific">marine sediment metagenome</name>
    <dbReference type="NCBI Taxonomy" id="412755"/>
    <lineage>
        <taxon>unclassified sequences</taxon>
        <taxon>metagenomes</taxon>
        <taxon>ecological metagenomes</taxon>
    </lineage>
</organism>